<dbReference type="Proteomes" id="UP000029922">
    <property type="component" value="Unassembled WGS sequence"/>
</dbReference>
<gene>
    <name evidence="11 12" type="primary">rpoZ</name>
    <name evidence="13" type="ORF">LS73_000905</name>
    <name evidence="12" type="ORF">NCTC12714_01168</name>
</gene>
<keyword evidence="4 11" id="KW-0240">DNA-directed RNA polymerase</keyword>
<comment type="function">
    <text evidence="11">Promotes RNA polymerase assembly. Latches the N- and C-terminal regions of the beta' subunit thereby facilitating its interaction with the beta and alpha subunits.</text>
</comment>
<dbReference type="InterPro" id="IPR036161">
    <property type="entry name" value="RPB6/omega-like_sf"/>
</dbReference>
<dbReference type="OrthoDB" id="5334728at2"/>
<organism evidence="12 15">
    <name type="scientific">Helicobacter muridarum</name>
    <dbReference type="NCBI Taxonomy" id="216"/>
    <lineage>
        <taxon>Bacteria</taxon>
        <taxon>Pseudomonadati</taxon>
        <taxon>Campylobacterota</taxon>
        <taxon>Epsilonproteobacteria</taxon>
        <taxon>Campylobacterales</taxon>
        <taxon>Helicobacteraceae</taxon>
        <taxon>Helicobacter</taxon>
    </lineage>
</organism>
<comment type="catalytic activity">
    <reaction evidence="10 11">
        <text>RNA(n) + a ribonucleoside 5'-triphosphate = RNA(n+1) + diphosphate</text>
        <dbReference type="Rhea" id="RHEA:21248"/>
        <dbReference type="Rhea" id="RHEA-COMP:14527"/>
        <dbReference type="Rhea" id="RHEA-COMP:17342"/>
        <dbReference type="ChEBI" id="CHEBI:33019"/>
        <dbReference type="ChEBI" id="CHEBI:61557"/>
        <dbReference type="ChEBI" id="CHEBI:140395"/>
        <dbReference type="EC" id="2.7.7.6"/>
    </reaction>
</comment>
<evidence type="ECO:0000256" key="2">
    <source>
        <dbReference type="ARBA" id="ARBA00012418"/>
    </source>
</evidence>
<evidence type="ECO:0000256" key="1">
    <source>
        <dbReference type="ARBA" id="ARBA00006711"/>
    </source>
</evidence>
<evidence type="ECO:0000256" key="7">
    <source>
        <dbReference type="ARBA" id="ARBA00023163"/>
    </source>
</evidence>
<dbReference type="Gene3D" id="3.90.940.10">
    <property type="match status" value="1"/>
</dbReference>
<dbReference type="SUPFAM" id="SSF63562">
    <property type="entry name" value="RPB6/omega subunit-like"/>
    <property type="match status" value="1"/>
</dbReference>
<dbReference type="HAMAP" id="MF_00366">
    <property type="entry name" value="RNApol_bact_RpoZ"/>
    <property type="match status" value="1"/>
</dbReference>
<dbReference type="RefSeq" id="WP_034557459.1">
    <property type="nucleotide sequence ID" value="NZ_FZML01000010.1"/>
</dbReference>
<evidence type="ECO:0000313" key="13">
    <source>
        <dbReference type="EMBL" id="TLE01716.1"/>
    </source>
</evidence>
<keyword evidence="15" id="KW-1185">Reference proteome</keyword>
<dbReference type="EMBL" id="UGJE01000002">
    <property type="protein sequence ID" value="STQ86361.1"/>
    <property type="molecule type" value="Genomic_DNA"/>
</dbReference>
<evidence type="ECO:0000313" key="12">
    <source>
        <dbReference type="EMBL" id="STQ86361.1"/>
    </source>
</evidence>
<reference evidence="13 14" key="1">
    <citation type="journal article" date="2014" name="Genome Announc.">
        <title>Draft genome sequences of eight enterohepatic helicobacter species isolated from both laboratory and wild rodents.</title>
        <authorList>
            <person name="Sheh A."/>
            <person name="Shen Z."/>
            <person name="Fox J.G."/>
        </authorList>
    </citation>
    <scope>NUCLEOTIDE SEQUENCE [LARGE SCALE GENOMIC DNA]</scope>
    <source>
        <strain evidence="13 14">ST1</strain>
    </source>
</reference>
<name>A0A099TZT0_9HELI</name>
<dbReference type="InterPro" id="IPR006110">
    <property type="entry name" value="Pol_omega/Rpo6/RPB6"/>
</dbReference>
<dbReference type="AlphaFoldDB" id="A0A099TZT0"/>
<evidence type="ECO:0000256" key="5">
    <source>
        <dbReference type="ARBA" id="ARBA00022679"/>
    </source>
</evidence>
<evidence type="ECO:0000256" key="6">
    <source>
        <dbReference type="ARBA" id="ARBA00022695"/>
    </source>
</evidence>
<dbReference type="GO" id="GO:0006351">
    <property type="term" value="P:DNA-templated transcription"/>
    <property type="evidence" value="ECO:0007669"/>
    <property type="project" value="UniProtKB-UniRule"/>
</dbReference>
<evidence type="ECO:0000256" key="4">
    <source>
        <dbReference type="ARBA" id="ARBA00022478"/>
    </source>
</evidence>
<dbReference type="GO" id="GO:0000428">
    <property type="term" value="C:DNA-directed RNA polymerase complex"/>
    <property type="evidence" value="ECO:0007669"/>
    <property type="project" value="UniProtKB-KW"/>
</dbReference>
<keyword evidence="7 11" id="KW-0804">Transcription</keyword>
<evidence type="ECO:0000256" key="8">
    <source>
        <dbReference type="ARBA" id="ARBA00029924"/>
    </source>
</evidence>
<dbReference type="InterPro" id="IPR003716">
    <property type="entry name" value="DNA-dir_RNA_pol_omega"/>
</dbReference>
<reference evidence="12 15" key="2">
    <citation type="submission" date="2018-06" db="EMBL/GenBank/DDBJ databases">
        <authorList>
            <consortium name="Pathogen Informatics"/>
            <person name="Doyle S."/>
        </authorList>
    </citation>
    <scope>NUCLEOTIDE SEQUENCE [LARGE SCALE GENOMIC DNA]</scope>
    <source>
        <strain evidence="12 15">NCTC12714</strain>
    </source>
</reference>
<evidence type="ECO:0000256" key="3">
    <source>
        <dbReference type="ARBA" id="ARBA00013725"/>
    </source>
</evidence>
<evidence type="ECO:0000313" key="14">
    <source>
        <dbReference type="Proteomes" id="UP000029922"/>
    </source>
</evidence>
<keyword evidence="5 11" id="KW-0808">Transferase</keyword>
<evidence type="ECO:0000256" key="10">
    <source>
        <dbReference type="ARBA" id="ARBA00048552"/>
    </source>
</evidence>
<evidence type="ECO:0000313" key="15">
    <source>
        <dbReference type="Proteomes" id="UP000255139"/>
    </source>
</evidence>
<protein>
    <recommendedName>
        <fullName evidence="3 11">DNA-directed RNA polymerase subunit omega</fullName>
        <shortName evidence="11">RNAP omega subunit</shortName>
        <ecNumber evidence="2 11">2.7.7.6</ecNumber>
    </recommendedName>
    <alternativeName>
        <fullName evidence="9 11">RNA polymerase omega subunit</fullName>
    </alternativeName>
    <alternativeName>
        <fullName evidence="8 11">Transcriptase subunit omega</fullName>
    </alternativeName>
</protein>
<dbReference type="Proteomes" id="UP000255139">
    <property type="component" value="Unassembled WGS sequence"/>
</dbReference>
<dbReference type="EC" id="2.7.7.6" evidence="2 11"/>
<dbReference type="EMBL" id="JRPD02000001">
    <property type="protein sequence ID" value="TLE01716.1"/>
    <property type="molecule type" value="Genomic_DNA"/>
</dbReference>
<dbReference type="Pfam" id="PF01192">
    <property type="entry name" value="RNA_pol_Rpb6"/>
    <property type="match status" value="1"/>
</dbReference>
<comment type="similarity">
    <text evidence="1 11">Belongs to the RNA polymerase subunit omega family.</text>
</comment>
<dbReference type="GO" id="GO:0003677">
    <property type="term" value="F:DNA binding"/>
    <property type="evidence" value="ECO:0007669"/>
    <property type="project" value="UniProtKB-UniRule"/>
</dbReference>
<dbReference type="SMART" id="SM01409">
    <property type="entry name" value="RNA_pol_Rpb6"/>
    <property type="match status" value="1"/>
</dbReference>
<dbReference type="STRING" id="216.LS73_02130"/>
<comment type="subunit">
    <text evidence="11">The RNAP catalytic core consists of 2 alpha, 1 beta, 1 beta' and 1 omega subunit. When a sigma factor is associated with the core the holoenzyme is formed, which can initiate transcription.</text>
</comment>
<proteinExistence type="inferred from homology"/>
<dbReference type="GO" id="GO:0003899">
    <property type="term" value="F:DNA-directed RNA polymerase activity"/>
    <property type="evidence" value="ECO:0007669"/>
    <property type="project" value="UniProtKB-UniRule"/>
</dbReference>
<sequence>MRAEQIISKALERTGNDRYRLCALVFSRVKELSNGDKPLLSQSEDHIKKMDLSDIALQEIAEGKITLAHDRF</sequence>
<evidence type="ECO:0000256" key="11">
    <source>
        <dbReference type="HAMAP-Rule" id="MF_00366"/>
    </source>
</evidence>
<keyword evidence="6 11" id="KW-0548">Nucleotidyltransferase</keyword>
<accession>A0A099TZT0</accession>
<evidence type="ECO:0000256" key="9">
    <source>
        <dbReference type="ARBA" id="ARBA00030998"/>
    </source>
</evidence>
<dbReference type="NCBIfam" id="NF001579">
    <property type="entry name" value="PRK00392.6-2"/>
    <property type="match status" value="1"/>
</dbReference>